<feature type="compositionally biased region" description="Basic and acidic residues" evidence="1">
    <location>
        <begin position="8"/>
        <end position="42"/>
    </location>
</feature>
<evidence type="ECO:0000313" key="2">
    <source>
        <dbReference type="EMBL" id="KAK2566999.1"/>
    </source>
</evidence>
<dbReference type="AlphaFoldDB" id="A0AAD9QT37"/>
<evidence type="ECO:0000313" key="3">
    <source>
        <dbReference type="Proteomes" id="UP001249851"/>
    </source>
</evidence>
<accession>A0AAD9QT37</accession>
<reference evidence="2" key="1">
    <citation type="journal article" date="2023" name="G3 (Bethesda)">
        <title>Whole genome assembly and annotation of the endangered Caribbean coral Acropora cervicornis.</title>
        <authorList>
            <person name="Selwyn J.D."/>
            <person name="Vollmer S.V."/>
        </authorList>
    </citation>
    <scope>NUCLEOTIDE SEQUENCE</scope>
    <source>
        <strain evidence="2">K2</strain>
    </source>
</reference>
<dbReference type="Proteomes" id="UP001249851">
    <property type="component" value="Unassembled WGS sequence"/>
</dbReference>
<reference evidence="2" key="2">
    <citation type="journal article" date="2023" name="Science">
        <title>Genomic signatures of disease resistance in endangered staghorn corals.</title>
        <authorList>
            <person name="Vollmer S.V."/>
            <person name="Selwyn J.D."/>
            <person name="Despard B.A."/>
            <person name="Roesel C.L."/>
        </authorList>
    </citation>
    <scope>NUCLEOTIDE SEQUENCE</scope>
    <source>
        <strain evidence="2">K2</strain>
    </source>
</reference>
<organism evidence="2 3">
    <name type="scientific">Acropora cervicornis</name>
    <name type="common">Staghorn coral</name>
    <dbReference type="NCBI Taxonomy" id="6130"/>
    <lineage>
        <taxon>Eukaryota</taxon>
        <taxon>Metazoa</taxon>
        <taxon>Cnidaria</taxon>
        <taxon>Anthozoa</taxon>
        <taxon>Hexacorallia</taxon>
        <taxon>Scleractinia</taxon>
        <taxon>Astrocoeniina</taxon>
        <taxon>Acroporidae</taxon>
        <taxon>Acropora</taxon>
    </lineage>
</organism>
<dbReference type="EMBL" id="JARQWQ010000015">
    <property type="protein sequence ID" value="KAK2566999.1"/>
    <property type="molecule type" value="Genomic_DNA"/>
</dbReference>
<sequence>MGSQISRNDQDRREKLEKEPRKMEDSLKVKSKAHDDQKRREKLEEELKKMEDSLKVKSKAHYISSEFYSQWDIKLQYASYITGMLGTSGGFFSKFAWKTIAQNYPRLGPVAASTAATMSLFAVLVNIRILPYSPAALHEVHFASGIECQYLKRRVRFFAKTDVWNMDIPWTTLASTYE</sequence>
<name>A0AAD9QT37_ACRCE</name>
<keyword evidence="3" id="KW-1185">Reference proteome</keyword>
<proteinExistence type="predicted"/>
<protein>
    <submittedName>
        <fullName evidence="2">Uncharacterized protein</fullName>
    </submittedName>
</protein>
<feature type="region of interest" description="Disordered" evidence="1">
    <location>
        <begin position="1"/>
        <end position="42"/>
    </location>
</feature>
<comment type="caution">
    <text evidence="2">The sequence shown here is derived from an EMBL/GenBank/DDBJ whole genome shotgun (WGS) entry which is preliminary data.</text>
</comment>
<evidence type="ECO:0000256" key="1">
    <source>
        <dbReference type="SAM" id="MobiDB-lite"/>
    </source>
</evidence>
<gene>
    <name evidence="2" type="ORF">P5673_008769</name>
</gene>